<dbReference type="UniPathway" id="UPA00251">
    <property type="reaction ID" value="UER00320"/>
</dbReference>
<dbReference type="PANTHER" id="PTHR38042:SF1">
    <property type="entry name" value="UROPORPHYRINOGEN-III SYNTHASE, CHLOROPLASTIC"/>
    <property type="match status" value="1"/>
</dbReference>
<evidence type="ECO:0000256" key="1">
    <source>
        <dbReference type="ARBA" id="ARBA00004772"/>
    </source>
</evidence>
<dbReference type="EC" id="4.2.1.75" evidence="3 9"/>
<dbReference type="GO" id="GO:0006780">
    <property type="term" value="P:uroporphyrinogen III biosynthetic process"/>
    <property type="evidence" value="ECO:0007669"/>
    <property type="project" value="UniProtKB-UniRule"/>
</dbReference>
<sequence length="262" mass="28451">MTANGPLSGKNILITRGGKDGEKLAAQIEALGGTPFVVPMVSFRAYADLSASVFLRKLSAYDWVVFTSKNGVRYFLEACSRAGIACEHLNINWAAVGKKTAACMEQSGLKVSFAPRKFTAKDFAREFLRSGHRASRVLLPKGNMAGTEIADFLRKSGIIAEEWIVYETYMPEGAKEKLARLLGRETIDFALFLSPSAFRHFKGALEENGIDIAGLSTRIAVIGPSTRQAVEKAGSRAAVCPDEYTVGAMLGALCDFVRLEEK</sequence>
<evidence type="ECO:0000259" key="10">
    <source>
        <dbReference type="Pfam" id="PF02602"/>
    </source>
</evidence>
<dbReference type="Pfam" id="PF02602">
    <property type="entry name" value="HEM4"/>
    <property type="match status" value="1"/>
</dbReference>
<comment type="catalytic activity">
    <reaction evidence="8 9">
        <text>hydroxymethylbilane = uroporphyrinogen III + H2O</text>
        <dbReference type="Rhea" id="RHEA:18965"/>
        <dbReference type="ChEBI" id="CHEBI:15377"/>
        <dbReference type="ChEBI" id="CHEBI:57308"/>
        <dbReference type="ChEBI" id="CHEBI:57845"/>
        <dbReference type="EC" id="4.2.1.75"/>
    </reaction>
</comment>
<evidence type="ECO:0000313" key="12">
    <source>
        <dbReference type="Proteomes" id="UP000070376"/>
    </source>
</evidence>
<evidence type="ECO:0000313" key="11">
    <source>
        <dbReference type="EMBL" id="KWZ84165.1"/>
    </source>
</evidence>
<dbReference type="InterPro" id="IPR003754">
    <property type="entry name" value="4pyrrol_synth_uPrphyn_synth"/>
</dbReference>
<dbReference type="Proteomes" id="UP000070376">
    <property type="component" value="Unassembled WGS sequence"/>
</dbReference>
<keyword evidence="5 9" id="KW-0627">Porphyrin biosynthesis</keyword>
<evidence type="ECO:0000256" key="8">
    <source>
        <dbReference type="ARBA" id="ARBA00048617"/>
    </source>
</evidence>
<dbReference type="InterPro" id="IPR039793">
    <property type="entry name" value="UROS/Hem4"/>
</dbReference>
<dbReference type="SUPFAM" id="SSF69618">
    <property type="entry name" value="HemD-like"/>
    <property type="match status" value="1"/>
</dbReference>
<comment type="caution">
    <text evidence="11">The sequence shown here is derived from an EMBL/GenBank/DDBJ whole genome shotgun (WGS) entry which is preliminary data.</text>
</comment>
<name>A0A133KXK4_HEYCO</name>
<dbReference type="RefSeq" id="WP_061086566.1">
    <property type="nucleotide sequence ID" value="NZ_KQ955811.1"/>
</dbReference>
<comment type="pathway">
    <text evidence="1 9">Porphyrin-containing compound metabolism; protoporphyrin-IX biosynthesis; coproporphyrinogen-III from 5-aminolevulinate: step 3/4.</text>
</comment>
<dbReference type="PANTHER" id="PTHR38042">
    <property type="entry name" value="UROPORPHYRINOGEN-III SYNTHASE, CHLOROPLASTIC"/>
    <property type="match status" value="1"/>
</dbReference>
<evidence type="ECO:0000256" key="9">
    <source>
        <dbReference type="RuleBase" id="RU366031"/>
    </source>
</evidence>
<dbReference type="Gene3D" id="3.40.50.10090">
    <property type="match status" value="2"/>
</dbReference>
<dbReference type="GO" id="GO:0006782">
    <property type="term" value="P:protoporphyrinogen IX biosynthetic process"/>
    <property type="evidence" value="ECO:0007669"/>
    <property type="project" value="UniProtKB-UniRule"/>
</dbReference>
<evidence type="ECO:0000256" key="6">
    <source>
        <dbReference type="ARBA" id="ARBA00037589"/>
    </source>
</evidence>
<protein>
    <recommendedName>
        <fullName evidence="7 9">Uroporphyrinogen-III synthase</fullName>
        <ecNumber evidence="3 9">4.2.1.75</ecNumber>
    </recommendedName>
</protein>
<evidence type="ECO:0000256" key="3">
    <source>
        <dbReference type="ARBA" id="ARBA00013109"/>
    </source>
</evidence>
<dbReference type="InterPro" id="IPR036108">
    <property type="entry name" value="4pyrrol_syn_uPrphyn_synt_sf"/>
</dbReference>
<evidence type="ECO:0000256" key="7">
    <source>
        <dbReference type="ARBA" id="ARBA00040167"/>
    </source>
</evidence>
<feature type="domain" description="Tetrapyrrole biosynthesis uroporphyrinogen III synthase" evidence="10">
    <location>
        <begin position="23"/>
        <end position="250"/>
    </location>
</feature>
<proteinExistence type="inferred from homology"/>
<dbReference type="CDD" id="cd06578">
    <property type="entry name" value="HemD"/>
    <property type="match status" value="1"/>
</dbReference>
<reference evidence="12" key="1">
    <citation type="submission" date="2016-01" db="EMBL/GenBank/DDBJ databases">
        <authorList>
            <person name="Mitreva M."/>
            <person name="Pepin K.H."/>
            <person name="Mihindukulasuriya K.A."/>
            <person name="Fulton R."/>
            <person name="Fronick C."/>
            <person name="O'Laughlin M."/>
            <person name="Miner T."/>
            <person name="Herter B."/>
            <person name="Rosa B.A."/>
            <person name="Cordes M."/>
            <person name="Tomlinson C."/>
            <person name="Wollam A."/>
            <person name="Palsikar V.B."/>
            <person name="Mardis E.R."/>
            <person name="Wilson R.K."/>
        </authorList>
    </citation>
    <scope>NUCLEOTIDE SEQUENCE [LARGE SCALE GENOMIC DNA]</scope>
    <source>
        <strain evidence="12">GED7749B</strain>
    </source>
</reference>
<dbReference type="AlphaFoldDB" id="A0A133KXK4"/>
<gene>
    <name evidence="11" type="ORF">HMPREF3213_00954</name>
</gene>
<organism evidence="11 12">
    <name type="scientific">Heyndrickxia coagulans</name>
    <name type="common">Weizmannia coagulans</name>
    <dbReference type="NCBI Taxonomy" id="1398"/>
    <lineage>
        <taxon>Bacteria</taxon>
        <taxon>Bacillati</taxon>
        <taxon>Bacillota</taxon>
        <taxon>Bacilli</taxon>
        <taxon>Bacillales</taxon>
        <taxon>Bacillaceae</taxon>
        <taxon>Heyndrickxia</taxon>
    </lineage>
</organism>
<dbReference type="EMBL" id="LRPN01000032">
    <property type="protein sequence ID" value="KWZ84165.1"/>
    <property type="molecule type" value="Genomic_DNA"/>
</dbReference>
<evidence type="ECO:0000256" key="2">
    <source>
        <dbReference type="ARBA" id="ARBA00008133"/>
    </source>
</evidence>
<comment type="function">
    <text evidence="6 9">Catalyzes cyclization of the linear tetrapyrrole, hydroxymethylbilane, to the macrocyclic uroporphyrinogen III.</text>
</comment>
<comment type="similarity">
    <text evidence="2 9">Belongs to the uroporphyrinogen-III synthase family.</text>
</comment>
<dbReference type="PATRIC" id="fig|1398.22.peg.961"/>
<accession>A0A133KXK4</accession>
<evidence type="ECO:0000256" key="4">
    <source>
        <dbReference type="ARBA" id="ARBA00023239"/>
    </source>
</evidence>
<dbReference type="GO" id="GO:0004852">
    <property type="term" value="F:uroporphyrinogen-III synthase activity"/>
    <property type="evidence" value="ECO:0007669"/>
    <property type="project" value="UniProtKB-UniRule"/>
</dbReference>
<keyword evidence="4 9" id="KW-0456">Lyase</keyword>
<evidence type="ECO:0000256" key="5">
    <source>
        <dbReference type="ARBA" id="ARBA00023244"/>
    </source>
</evidence>